<dbReference type="AlphaFoldDB" id="A0A7R9LN02"/>
<feature type="non-terminal residue" evidence="2">
    <location>
        <position position="1"/>
    </location>
</feature>
<dbReference type="OrthoDB" id="26371at2759"/>
<evidence type="ECO:0000313" key="2">
    <source>
        <dbReference type="EMBL" id="CAD7644466.1"/>
    </source>
</evidence>
<feature type="compositionally biased region" description="Low complexity" evidence="1">
    <location>
        <begin position="1"/>
        <end position="18"/>
    </location>
</feature>
<feature type="compositionally biased region" description="Polar residues" evidence="1">
    <location>
        <begin position="87"/>
        <end position="103"/>
    </location>
</feature>
<sequence>MSGSTNTTGWATNTTSSSPDSHRRTSGGHPNGPSGVANTGGVVGGAKFPGRVIMKNNYFANNSVTNNSSMSGSGSSGDRQRHGAAKQRTSSLSAMNTTPTKTSGGAVRVATGGAAYHHHKRNNSSSFEVFTASCDDAWDSTIDDCLQTPNHFNNYTSNHPVLSSSSATIDAQLSNHISGLLIREMPSTSKPLKPVSKTNTDKNKTNAMESAKIDTNIFQVTETDPKLAKITRIV</sequence>
<reference evidence="2" key="1">
    <citation type="submission" date="2020-11" db="EMBL/GenBank/DDBJ databases">
        <authorList>
            <person name="Tran Van P."/>
        </authorList>
    </citation>
    <scope>NUCLEOTIDE SEQUENCE</scope>
</reference>
<gene>
    <name evidence="2" type="ORF">OSB1V03_LOCUS20063</name>
</gene>
<feature type="compositionally biased region" description="Low complexity" evidence="1">
    <location>
        <begin position="63"/>
        <end position="77"/>
    </location>
</feature>
<accession>A0A7R9LN02</accession>
<feature type="region of interest" description="Disordered" evidence="1">
    <location>
        <begin position="1"/>
        <end position="42"/>
    </location>
</feature>
<name>A0A7R9LN02_9ACAR</name>
<evidence type="ECO:0000256" key="1">
    <source>
        <dbReference type="SAM" id="MobiDB-lite"/>
    </source>
</evidence>
<keyword evidence="3" id="KW-1185">Reference proteome</keyword>
<organism evidence="2">
    <name type="scientific">Medioppia subpectinata</name>
    <dbReference type="NCBI Taxonomy" id="1979941"/>
    <lineage>
        <taxon>Eukaryota</taxon>
        <taxon>Metazoa</taxon>
        <taxon>Ecdysozoa</taxon>
        <taxon>Arthropoda</taxon>
        <taxon>Chelicerata</taxon>
        <taxon>Arachnida</taxon>
        <taxon>Acari</taxon>
        <taxon>Acariformes</taxon>
        <taxon>Sarcoptiformes</taxon>
        <taxon>Oribatida</taxon>
        <taxon>Brachypylina</taxon>
        <taxon>Oppioidea</taxon>
        <taxon>Oppiidae</taxon>
        <taxon>Medioppia</taxon>
    </lineage>
</organism>
<dbReference type="EMBL" id="CAJPIZ010031546">
    <property type="protein sequence ID" value="CAG2120116.1"/>
    <property type="molecule type" value="Genomic_DNA"/>
</dbReference>
<evidence type="ECO:0000313" key="3">
    <source>
        <dbReference type="Proteomes" id="UP000759131"/>
    </source>
</evidence>
<proteinExistence type="predicted"/>
<feature type="region of interest" description="Disordered" evidence="1">
    <location>
        <begin position="63"/>
        <end position="106"/>
    </location>
</feature>
<dbReference type="Proteomes" id="UP000759131">
    <property type="component" value="Unassembled WGS sequence"/>
</dbReference>
<protein>
    <submittedName>
        <fullName evidence="2">Uncharacterized protein</fullName>
    </submittedName>
</protein>
<dbReference type="EMBL" id="OC886121">
    <property type="protein sequence ID" value="CAD7644466.1"/>
    <property type="molecule type" value="Genomic_DNA"/>
</dbReference>